<accession>A0A8X6MX97</accession>
<evidence type="ECO:0000313" key="2">
    <source>
        <dbReference type="Proteomes" id="UP000887013"/>
    </source>
</evidence>
<gene>
    <name evidence="1" type="ORF">NPIL_112571</name>
</gene>
<organism evidence="1 2">
    <name type="scientific">Nephila pilipes</name>
    <name type="common">Giant wood spider</name>
    <name type="synonym">Nephila maculata</name>
    <dbReference type="NCBI Taxonomy" id="299642"/>
    <lineage>
        <taxon>Eukaryota</taxon>
        <taxon>Metazoa</taxon>
        <taxon>Ecdysozoa</taxon>
        <taxon>Arthropoda</taxon>
        <taxon>Chelicerata</taxon>
        <taxon>Arachnida</taxon>
        <taxon>Araneae</taxon>
        <taxon>Araneomorphae</taxon>
        <taxon>Entelegynae</taxon>
        <taxon>Araneoidea</taxon>
        <taxon>Nephilidae</taxon>
        <taxon>Nephila</taxon>
    </lineage>
</organism>
<sequence>MANCVSFLFTINRNNPCQSDKLKKRYRFQIHWKKSCYQINCTAPALRSKSLFNPCGSLFPLPKALNCFPFYTNSFSFQTEFLSEVYVLSKVETTWHQTKNSEKNGSEKCSNESTSVMTVENEAVSVGLGKRRIAYDLLFDITYMNCLGEYFTLNGFCRRLPGDSFRT</sequence>
<keyword evidence="2" id="KW-1185">Reference proteome</keyword>
<proteinExistence type="predicted"/>
<dbReference type="AlphaFoldDB" id="A0A8X6MX97"/>
<evidence type="ECO:0000313" key="1">
    <source>
        <dbReference type="EMBL" id="GFS82165.1"/>
    </source>
</evidence>
<comment type="caution">
    <text evidence="1">The sequence shown here is derived from an EMBL/GenBank/DDBJ whole genome shotgun (WGS) entry which is preliminary data.</text>
</comment>
<reference evidence="1" key="1">
    <citation type="submission" date="2020-08" db="EMBL/GenBank/DDBJ databases">
        <title>Multicomponent nature underlies the extraordinary mechanical properties of spider dragline silk.</title>
        <authorList>
            <person name="Kono N."/>
            <person name="Nakamura H."/>
            <person name="Mori M."/>
            <person name="Yoshida Y."/>
            <person name="Ohtoshi R."/>
            <person name="Malay A.D."/>
            <person name="Moran D.A.P."/>
            <person name="Tomita M."/>
            <person name="Numata K."/>
            <person name="Arakawa K."/>
        </authorList>
    </citation>
    <scope>NUCLEOTIDE SEQUENCE</scope>
</reference>
<name>A0A8X6MX97_NEPPI</name>
<dbReference type="EMBL" id="BMAW01051769">
    <property type="protein sequence ID" value="GFS82165.1"/>
    <property type="molecule type" value="Genomic_DNA"/>
</dbReference>
<protein>
    <submittedName>
        <fullName evidence="1">Uncharacterized protein</fullName>
    </submittedName>
</protein>
<dbReference type="Proteomes" id="UP000887013">
    <property type="component" value="Unassembled WGS sequence"/>
</dbReference>